<evidence type="ECO:0000313" key="4">
    <source>
        <dbReference type="EMBL" id="CAF0858965.1"/>
    </source>
</evidence>
<feature type="compositionally biased region" description="Polar residues" evidence="2">
    <location>
        <begin position="223"/>
        <end position="235"/>
    </location>
</feature>
<evidence type="ECO:0000256" key="1">
    <source>
        <dbReference type="SAM" id="Coils"/>
    </source>
</evidence>
<dbReference type="Proteomes" id="UP000663829">
    <property type="component" value="Unassembled WGS sequence"/>
</dbReference>
<dbReference type="Gene3D" id="1.20.5.170">
    <property type="match status" value="1"/>
</dbReference>
<dbReference type="InterPro" id="IPR004827">
    <property type="entry name" value="bZIP"/>
</dbReference>
<feature type="non-terminal residue" evidence="4">
    <location>
        <position position="1"/>
    </location>
</feature>
<dbReference type="PROSITE" id="PS00036">
    <property type="entry name" value="BZIP_BASIC"/>
    <property type="match status" value="1"/>
</dbReference>
<feature type="compositionally biased region" description="Polar residues" evidence="2">
    <location>
        <begin position="187"/>
        <end position="205"/>
    </location>
</feature>
<evidence type="ECO:0000313" key="5">
    <source>
        <dbReference type="EMBL" id="CAF3646609.1"/>
    </source>
</evidence>
<feature type="region of interest" description="Disordered" evidence="2">
    <location>
        <begin position="223"/>
        <end position="252"/>
    </location>
</feature>
<keyword evidence="1" id="KW-0175">Coiled coil</keyword>
<protein>
    <recommendedName>
        <fullName evidence="3">BZIP domain-containing protein</fullName>
    </recommendedName>
</protein>
<evidence type="ECO:0000256" key="2">
    <source>
        <dbReference type="SAM" id="MobiDB-lite"/>
    </source>
</evidence>
<evidence type="ECO:0000313" key="6">
    <source>
        <dbReference type="Proteomes" id="UP000663829"/>
    </source>
</evidence>
<dbReference type="OrthoDB" id="10036771at2759"/>
<dbReference type="Pfam" id="PF07716">
    <property type="entry name" value="bZIP_2"/>
    <property type="match status" value="1"/>
</dbReference>
<dbReference type="AlphaFoldDB" id="A0A813X1R0"/>
<dbReference type="GO" id="GO:0003700">
    <property type="term" value="F:DNA-binding transcription factor activity"/>
    <property type="evidence" value="ECO:0007669"/>
    <property type="project" value="InterPro"/>
</dbReference>
<dbReference type="EMBL" id="CAJNOQ010001000">
    <property type="protein sequence ID" value="CAF0858965.1"/>
    <property type="molecule type" value="Genomic_DNA"/>
</dbReference>
<dbReference type="PROSITE" id="PS50217">
    <property type="entry name" value="BZIP"/>
    <property type="match status" value="1"/>
</dbReference>
<comment type="caution">
    <text evidence="4">The sequence shown here is derived from an EMBL/GenBank/DDBJ whole genome shotgun (WGS) entry which is preliminary data.</text>
</comment>
<dbReference type="InterPro" id="IPR046347">
    <property type="entry name" value="bZIP_sf"/>
</dbReference>
<reference evidence="4" key="1">
    <citation type="submission" date="2021-02" db="EMBL/GenBank/DDBJ databases">
        <authorList>
            <person name="Nowell W R."/>
        </authorList>
    </citation>
    <scope>NUCLEOTIDE SEQUENCE</scope>
</reference>
<sequence length="311" mass="35564">KMNESPSIELSTPSFNLSALPLDELSKIKQDLKQSLTERKPTQSPFKNIFLQQVANLQQQTSSPDVPPSTAEVMRDIESFESTKPVSLAELCQLRDSFLPTSPPVSSSVPPKKKFIIRNHTLTSDNFLTDNINNNNDNNNNNNSSFIQIIIDQKPYTLQVETQETNFDKMDDSYDMKQVMEQEIKSQDSSATTNVTQNMSNEVTSSNRIPRVKRPRLNQSLVSTNLPSVSNNNGTGDVGRRKHIRDSNREAARRCRERRRQYIETLENNLEREKEKTQKLEVDLQNLKRENTQLKTILSETTKLSFTTTIQ</sequence>
<proteinExistence type="predicted"/>
<gene>
    <name evidence="4" type="ORF">GPM918_LOCUS6482</name>
    <name evidence="5" type="ORF">SRO942_LOCUS6482</name>
</gene>
<feature type="domain" description="BZIP" evidence="3">
    <location>
        <begin position="240"/>
        <end position="301"/>
    </location>
</feature>
<feature type="region of interest" description="Disordered" evidence="2">
    <location>
        <begin position="185"/>
        <end position="205"/>
    </location>
</feature>
<keyword evidence="6" id="KW-1185">Reference proteome</keyword>
<dbReference type="SMART" id="SM00338">
    <property type="entry name" value="BRLZ"/>
    <property type="match status" value="1"/>
</dbReference>
<dbReference type="Proteomes" id="UP000681722">
    <property type="component" value="Unassembled WGS sequence"/>
</dbReference>
<name>A0A813X1R0_9BILA</name>
<accession>A0A813X1R0</accession>
<organism evidence="4 6">
    <name type="scientific">Didymodactylos carnosus</name>
    <dbReference type="NCBI Taxonomy" id="1234261"/>
    <lineage>
        <taxon>Eukaryota</taxon>
        <taxon>Metazoa</taxon>
        <taxon>Spiralia</taxon>
        <taxon>Gnathifera</taxon>
        <taxon>Rotifera</taxon>
        <taxon>Eurotatoria</taxon>
        <taxon>Bdelloidea</taxon>
        <taxon>Philodinida</taxon>
        <taxon>Philodinidae</taxon>
        <taxon>Didymodactylos</taxon>
    </lineage>
</organism>
<evidence type="ECO:0000259" key="3">
    <source>
        <dbReference type="PROSITE" id="PS50217"/>
    </source>
</evidence>
<feature type="coiled-coil region" evidence="1">
    <location>
        <begin position="256"/>
        <end position="304"/>
    </location>
</feature>
<dbReference type="SUPFAM" id="SSF57959">
    <property type="entry name" value="Leucine zipper domain"/>
    <property type="match status" value="1"/>
</dbReference>
<dbReference type="EMBL" id="CAJOBC010001000">
    <property type="protein sequence ID" value="CAF3646609.1"/>
    <property type="molecule type" value="Genomic_DNA"/>
</dbReference>